<dbReference type="InterPro" id="IPR000595">
    <property type="entry name" value="cNMP-bd_dom"/>
</dbReference>
<dbReference type="PROSITE" id="PS50042">
    <property type="entry name" value="CNMP_BINDING_3"/>
    <property type="match status" value="1"/>
</dbReference>
<reference evidence="2 3" key="1">
    <citation type="submission" date="2020-08" db="EMBL/GenBank/DDBJ databases">
        <title>Genomic Encyclopedia of Type Strains, Phase IV (KMG-IV): sequencing the most valuable type-strain genomes for metagenomic binning, comparative biology and taxonomic classification.</title>
        <authorList>
            <person name="Goeker M."/>
        </authorList>
    </citation>
    <scope>NUCLEOTIDE SEQUENCE [LARGE SCALE GENOMIC DNA]</scope>
    <source>
        <strain evidence="2 3">DSM 102983</strain>
    </source>
</reference>
<dbReference type="Proteomes" id="UP000533637">
    <property type="component" value="Unassembled WGS sequence"/>
</dbReference>
<accession>A0ABR6KR87</accession>
<name>A0ABR6KR87_9BACT</name>
<dbReference type="InterPro" id="IPR014710">
    <property type="entry name" value="RmlC-like_jellyroll"/>
</dbReference>
<sequence>MKQLELIIKELDLPAGYYDRLTELLEEKQLPQKEYLLKTGQVCTFIGVVEEGVLRSFREQDGEEFISDFYVPGSFVTSYRSFLRKEPSVGAIQALEDTTLSSLSYANFELLTNESPLWFKFGKHIADTLFVKKCVKETSLLKDSALERYRLLVKNYPGIEQHVAQYHIASYLGIKPESLSRIKSLNIGQ</sequence>
<dbReference type="CDD" id="cd00038">
    <property type="entry name" value="CAP_ED"/>
    <property type="match status" value="1"/>
</dbReference>
<dbReference type="RefSeq" id="WP_183671796.1">
    <property type="nucleotide sequence ID" value="NZ_BMPB01000011.1"/>
</dbReference>
<evidence type="ECO:0000313" key="3">
    <source>
        <dbReference type="Proteomes" id="UP000533637"/>
    </source>
</evidence>
<proteinExistence type="predicted"/>
<dbReference type="Gene3D" id="2.60.120.10">
    <property type="entry name" value="Jelly Rolls"/>
    <property type="match status" value="1"/>
</dbReference>
<feature type="domain" description="Cyclic nucleotide-binding" evidence="1">
    <location>
        <begin position="12"/>
        <end position="111"/>
    </location>
</feature>
<comment type="caution">
    <text evidence="2">The sequence shown here is derived from an EMBL/GenBank/DDBJ whole genome shotgun (WGS) entry which is preliminary data.</text>
</comment>
<evidence type="ECO:0000259" key="1">
    <source>
        <dbReference type="PROSITE" id="PS50042"/>
    </source>
</evidence>
<dbReference type="Pfam" id="PF00027">
    <property type="entry name" value="cNMP_binding"/>
    <property type="match status" value="1"/>
</dbReference>
<dbReference type="SUPFAM" id="SSF51206">
    <property type="entry name" value="cAMP-binding domain-like"/>
    <property type="match status" value="1"/>
</dbReference>
<organism evidence="2 3">
    <name type="scientific">Parabacteroides faecis</name>
    <dbReference type="NCBI Taxonomy" id="1217282"/>
    <lineage>
        <taxon>Bacteria</taxon>
        <taxon>Pseudomonadati</taxon>
        <taxon>Bacteroidota</taxon>
        <taxon>Bacteroidia</taxon>
        <taxon>Bacteroidales</taxon>
        <taxon>Tannerellaceae</taxon>
        <taxon>Parabacteroides</taxon>
    </lineage>
</organism>
<gene>
    <name evidence="2" type="ORF">GGQ57_003860</name>
</gene>
<protein>
    <submittedName>
        <fullName evidence="2">CRP-like cAMP-binding protein</fullName>
    </submittedName>
</protein>
<dbReference type="InterPro" id="IPR018490">
    <property type="entry name" value="cNMP-bd_dom_sf"/>
</dbReference>
<dbReference type="EMBL" id="JACHOC010000008">
    <property type="protein sequence ID" value="MBB4623936.1"/>
    <property type="molecule type" value="Genomic_DNA"/>
</dbReference>
<keyword evidence="3" id="KW-1185">Reference proteome</keyword>
<evidence type="ECO:0000313" key="2">
    <source>
        <dbReference type="EMBL" id="MBB4623936.1"/>
    </source>
</evidence>